<dbReference type="EMBL" id="QZWZ01000023">
    <property type="protein sequence ID" value="RJT33343.1"/>
    <property type="molecule type" value="Genomic_DNA"/>
</dbReference>
<dbReference type="AlphaFoldDB" id="A0A3A5KE96"/>
<gene>
    <name evidence="2" type="ORF">D3227_25385</name>
</gene>
<reference evidence="2 3" key="1">
    <citation type="submission" date="2018-09" db="EMBL/GenBank/DDBJ databases">
        <title>Mesorhizobium carmichaelinearum sp. nov. isolated from Carmichaelinea spp. root nodules in New Zealand.</title>
        <authorList>
            <person name="De Meyer S.E."/>
        </authorList>
    </citation>
    <scope>NUCLEOTIDE SEQUENCE [LARGE SCALE GENOMIC DNA]</scope>
    <source>
        <strain evidence="2 3">ICMP19557</strain>
    </source>
</reference>
<comment type="caution">
    <text evidence="2">The sequence shown here is derived from an EMBL/GenBank/DDBJ whole genome shotgun (WGS) entry which is preliminary data.</text>
</comment>
<evidence type="ECO:0000259" key="1">
    <source>
        <dbReference type="Pfam" id="PF13400"/>
    </source>
</evidence>
<accession>A0A3A5KE96</accession>
<feature type="domain" description="Putative Flp pilus-assembly TadG-like N-terminal" evidence="1">
    <location>
        <begin position="13"/>
        <end position="58"/>
    </location>
</feature>
<evidence type="ECO:0000313" key="3">
    <source>
        <dbReference type="Proteomes" id="UP000272706"/>
    </source>
</evidence>
<protein>
    <submittedName>
        <fullName evidence="2">Pilus assembly protein</fullName>
    </submittedName>
</protein>
<name>A0A3A5KE96_9HYPH</name>
<dbReference type="OrthoDB" id="7210116at2"/>
<evidence type="ECO:0000313" key="2">
    <source>
        <dbReference type="EMBL" id="RJT33343.1"/>
    </source>
</evidence>
<dbReference type="RefSeq" id="WP_120017008.1">
    <property type="nucleotide sequence ID" value="NZ_QZWZ01000023.1"/>
</dbReference>
<sequence>MFTFRGFWLSERGNFAIATAIAMLPVMIGVAGAIDLVGTSDDAAQLQNSLDAAGLAAGTKYSPGMTASEVQALGLTFFAANLRDVDQEKYSGSVSAFSATASGGAGAYYISLSSSISRPSFIGGSASWQAHRSASVKIDPGAQACVLALDPHASAAVNLQGSTNVSMSSCVIASNSDASDSVNRGGSALVSAGCVSTVGGTSGLSPPNASLTCGTPLEHQYESIDPLADVVPPPYTLCLPVPNGKTYTLSPGTYCDKTLSGNITLDPGIYILRGTTIKPGGNGSLTGQGVTLFLMEGAQIYLNANETVDLSPPTSGPYAGITIFQDHGNTSAVTLNGGANSAISGFVYAPDAPISYAGNSDMSGQGDCLRLVGKTVQMTGNSSVRTDCAALLGNREMYAGRLITLVK</sequence>
<keyword evidence="3" id="KW-1185">Reference proteome</keyword>
<dbReference type="Pfam" id="PF13400">
    <property type="entry name" value="Tad"/>
    <property type="match status" value="1"/>
</dbReference>
<dbReference type="InterPro" id="IPR028087">
    <property type="entry name" value="Tad_N"/>
</dbReference>
<organism evidence="2 3">
    <name type="scientific">Mesorhizobium waimense</name>
    <dbReference type="NCBI Taxonomy" id="1300307"/>
    <lineage>
        <taxon>Bacteria</taxon>
        <taxon>Pseudomonadati</taxon>
        <taxon>Pseudomonadota</taxon>
        <taxon>Alphaproteobacteria</taxon>
        <taxon>Hyphomicrobiales</taxon>
        <taxon>Phyllobacteriaceae</taxon>
        <taxon>Mesorhizobium</taxon>
    </lineage>
</organism>
<dbReference type="Proteomes" id="UP000272706">
    <property type="component" value="Unassembled WGS sequence"/>
</dbReference>
<proteinExistence type="predicted"/>